<sequence length="482" mass="54051">MPCVRSHPMKDVTERLEGEAPTRRVFQQQLFMTLAVSTVLCSVQAAPQGPEALGSKLTPLGGEIAASASGDIPAWTQPGQQDEGWSYGQVRGEHWKFKGDKPLYSIDANNLAQHSSKLSPGQVELFKRIPGYRMDVYPTRRTCSAPDFVVENTRQNVGFAKLDAAGLALDEAHVPGIPFPMPSTGAEVMWNMKMRYRGVGVEIPRTISGISPRKGGEWLRQSTDTFFFTPWGKKGSALFSSVGRLENATFFNYLEPAALAGQSAVQTAVAGEQATTFYYFPGQRRVRRMPSYSYDAPQIGLDNQYTVDEANVFFGTMDRFDWKLIGKQELLVPYNDFGAYDTGAKVETFAGNDSIAPQSRRYELHRVWVVEANVRQGMRHQAPKRMFYIDEDSWNPLLAVDYDKQGQIWKVREGFSIPVYETGACDVQAQVQYNLADGRYLFDMTSIGAGKNDIRWLTEDNGSPRLKRDFFTSDNLRAISER</sequence>
<dbReference type="InterPro" id="IPR010752">
    <property type="entry name" value="DUF1329"/>
</dbReference>
<evidence type="ECO:0008006" key="2">
    <source>
        <dbReference type="Google" id="ProtNLM"/>
    </source>
</evidence>
<organism evidence="1">
    <name type="scientific">Pseudomonas aeruginosa</name>
    <dbReference type="NCBI Taxonomy" id="287"/>
    <lineage>
        <taxon>Bacteria</taxon>
        <taxon>Pseudomonadati</taxon>
        <taxon>Pseudomonadota</taxon>
        <taxon>Gammaproteobacteria</taxon>
        <taxon>Pseudomonadales</taxon>
        <taxon>Pseudomonadaceae</taxon>
        <taxon>Pseudomonas</taxon>
    </lineage>
</organism>
<dbReference type="AlphaFoldDB" id="Q9APV8"/>
<name>Q9APV8_PSEAI</name>
<proteinExistence type="predicted"/>
<dbReference type="Pfam" id="PF07044">
    <property type="entry name" value="DUF1329"/>
    <property type="match status" value="1"/>
</dbReference>
<protein>
    <recommendedName>
        <fullName evidence="2">DUF1329 domain-containing protein</fullName>
    </recommendedName>
</protein>
<dbReference type="CDD" id="cd16329">
    <property type="entry name" value="LolA_like"/>
    <property type="match status" value="1"/>
</dbReference>
<dbReference type="EMBL" id="AF241171">
    <property type="protein sequence ID" value="AAK01515.1"/>
    <property type="molecule type" value="Genomic_DNA"/>
</dbReference>
<evidence type="ECO:0000313" key="1">
    <source>
        <dbReference type="EMBL" id="AAK01515.1"/>
    </source>
</evidence>
<dbReference type="Gene3D" id="2.50.20.10">
    <property type="entry name" value="Lipoprotein localisation LolA/LolB/LppX"/>
    <property type="match status" value="1"/>
</dbReference>
<reference evidence="1" key="1">
    <citation type="journal article" date="2001" name="J. Bacteriol.">
        <title>Identification of a genomic island present in the majority of pathogenic isolates of Pseudomonas aeruginosa.</title>
        <authorList>
            <person name="Liang X."/>
            <person name="Pham X.Q."/>
            <person name="Olson M.V."/>
            <person name="Lory S."/>
        </authorList>
    </citation>
    <scope>NUCLEOTIDE SEQUENCE</scope>
</reference>
<accession>Q9APV8</accession>